<dbReference type="InterPro" id="IPR005814">
    <property type="entry name" value="Aminotrans_3"/>
</dbReference>
<dbReference type="Pfam" id="PF00501">
    <property type="entry name" value="AMP-binding"/>
    <property type="match status" value="1"/>
</dbReference>
<feature type="domain" description="Carrier" evidence="11">
    <location>
        <begin position="2722"/>
        <end position="2796"/>
    </location>
</feature>
<dbReference type="Pfam" id="PF02801">
    <property type="entry name" value="Ketoacyl-synt_C"/>
    <property type="match status" value="1"/>
</dbReference>
<evidence type="ECO:0000313" key="14">
    <source>
        <dbReference type="Proteomes" id="UP000290253"/>
    </source>
</evidence>
<dbReference type="Gene3D" id="3.30.70.3290">
    <property type="match status" value="1"/>
</dbReference>
<dbReference type="Pfam" id="PF00550">
    <property type="entry name" value="PP-binding"/>
    <property type="match status" value="3"/>
</dbReference>
<keyword evidence="14" id="KW-1185">Reference proteome</keyword>
<protein>
    <submittedName>
        <fullName evidence="13">Amino acid adenylation domain-containing protein</fullName>
    </submittedName>
</protein>
<dbReference type="InterPro" id="IPR020841">
    <property type="entry name" value="PKS_Beta-ketoAc_synthase_dom"/>
</dbReference>
<dbReference type="PROSITE" id="PS00600">
    <property type="entry name" value="AA_TRANSFER_CLASS_3"/>
    <property type="match status" value="1"/>
</dbReference>
<comment type="cofactor">
    <cofactor evidence="1">
        <name>pyridoxal 5'-phosphate</name>
        <dbReference type="ChEBI" id="CHEBI:597326"/>
    </cofactor>
</comment>
<comment type="caution">
    <text evidence="13">The sequence shown here is derived from an EMBL/GenBank/DDBJ whole genome shotgun (WGS) entry which is preliminary data.</text>
</comment>
<evidence type="ECO:0000259" key="12">
    <source>
        <dbReference type="PROSITE" id="PS52004"/>
    </source>
</evidence>
<dbReference type="PROSITE" id="PS00606">
    <property type="entry name" value="KS3_1"/>
    <property type="match status" value="1"/>
</dbReference>
<dbReference type="Gene3D" id="3.30.559.30">
    <property type="entry name" value="Nonribosomal peptide synthetase, condensation domain"/>
    <property type="match status" value="1"/>
</dbReference>
<proteinExistence type="inferred from homology"/>
<evidence type="ECO:0000259" key="11">
    <source>
        <dbReference type="PROSITE" id="PS50075"/>
    </source>
</evidence>
<dbReference type="PANTHER" id="PTHR43775">
    <property type="entry name" value="FATTY ACID SYNTHASE"/>
    <property type="match status" value="1"/>
</dbReference>
<keyword evidence="3" id="KW-0597">Phosphoprotein</keyword>
<dbReference type="PROSITE" id="PS52004">
    <property type="entry name" value="KS3_2"/>
    <property type="match status" value="1"/>
</dbReference>
<dbReference type="SMART" id="SM00827">
    <property type="entry name" value="PKS_AT"/>
    <property type="match status" value="1"/>
</dbReference>
<dbReference type="SUPFAM" id="SSF47336">
    <property type="entry name" value="ACP-like"/>
    <property type="match status" value="3"/>
</dbReference>
<dbReference type="SUPFAM" id="SSF53383">
    <property type="entry name" value="PLP-dependent transferases"/>
    <property type="match status" value="1"/>
</dbReference>
<dbReference type="InterPro" id="IPR016035">
    <property type="entry name" value="Acyl_Trfase/lysoPLipase"/>
</dbReference>
<dbReference type="InterPro" id="IPR025110">
    <property type="entry name" value="AMP-bd_C"/>
</dbReference>
<dbReference type="InterPro" id="IPR001227">
    <property type="entry name" value="Ac_transferase_dom_sf"/>
</dbReference>
<dbReference type="OrthoDB" id="9765680at2"/>
<dbReference type="InterPro" id="IPR018201">
    <property type="entry name" value="Ketoacyl_synth_AS"/>
</dbReference>
<sequence length="2828" mass="305541">MANPFDDQGSSRLIPIRPRDPRAIEDAVAELWQQMLGLPEVGREENFFDLGGTSLLATRLLSKLNQTFATQLPTSAVFAHTTVRAMSTYLAETLATRTSDGSQGATIQNDSAENAPAPVQDHAIAIIGMTGRFPGADSVEEFWQNLCNGVESITFFDPNEIESPVPQGESLAPYVAAKPLLRDVKGFDAGFFGMYPKEAEQTDPQHRIFLECAWEVLERAGYDPAQAPGAVGVFAGCSMNTYFMQNLASGREFLENFTGDYQTGNYTTMLGNDKDFLPTRISYKLNLKGPSIAVQTACSTSLVAVSQACQSLMTGGCDMALAGAVSITFPLHRGYLPQEGGLASLDGHCRPFDAKASGTIFGHGAGVVLLKRLSDAVAEGDQVLAVIRGFAINNDGAAKVGYTAPGIEGQSEVIARAQAMAGVDPETITYIEAHGTATPLGDPIEVAALTKAFRKKTQARAFCSIGTAKSNVGHLDVAAGATGLIKTVLQIENRRIPKLLHYEAPNPNLELEGSPFVIAKEDCVWNPENLPLRAGVSAFGIGGTNAHVIVEEAPELPASSTGQRDQLLVWSAKTPTALEAMRANLAEYFTNHPEANLADAAWTLQAGRSRFEHRAALVASSVEDAIAALSPVAASKDTSSKRVLTGERRLDRPGVVFCFPGQGVQTLNMARGLYETEPVFRAALEACSHKLESLLGERLIDVIYPAEETPEAAARLNQTERAQPAIFAVEYALAQLWLSWGIEPAAMVGHSVGEYVALCLSGAVSLDDALKMIAVRSRLMQQMPHGSMLSVRASEERVRSLMGKTLDLAAVNGPQLCVVSGTDEAIAAFAAKLDEPQPDGNSIVHRRLVTSHAFHSRMVDAALEPFAEFLRGIPFSAPRIPVISTVHGGQLTEAHVADPSYWTRQLRSTVRFADAIAEAAKTPERIFLEIGPAETLVQLMRQVIGTAGNHAVIASQAGLKDGIRGEAAMQSALGRLWLTGVAPAWTKLHDGEQRHRTLLPTYPFERKPFWVAPTRSSSSNQSPQPQAQGPQRPASYEVGSAIPAVPPEVPPMHASSASPMLDALTALISDLSGVELAGADTSASFFELGFDSLFLTQLTQSIQQKYKVKLTFRQLMEDYSTIDALVAHLEASVAPELRPAAPVATPAATSAAAPLTSAIPASIPVVAPAASLPSDASGLQALFAAQTQALSHLFQQQIAALAGAAPTAIPAPVATAASASHTAPQTVAAKITAPEAEAAPQKPVFVPFKPIQRGTDTGLNATQRAYLDKLVTRYTERTAASKEFTQAHRSSFADGRVVSGFHQQIKELIYPLVVDRAKGAYLWDKNGNRYIDILNGYGAILYGHSPDWLLEAVRNQMELGFPIGPQTELAGICSELVRELTGMERVTFCNTGSEAVMGAMRLARTVTGRNLVVVFGGDYHGSFDEVLVKAAGKRTVPIAPGIPRESVANMLVLDYGSDEALEIIRQRADEIAAVLVEPIQSRHPELRPVEFLREVRRITEQSGAALIFDEVVTGFRTHPGGLQAVFGIKADLATYGKVVAGGLPVGVLAGRPEFMNALDGGPWQYGDASFPETGVTFYAGTFMRHPLAMAAVRASLEHLKSAGPALQEGVEKKTSALVNDLRTLFTEFSHPSAIETYSSWFYLPVATEPFLSRMLHFHLREKGLHIQEGFPCFLTTAHTDEDFDFVRKAFRASLEEMRDGQALPGTASTLSLAAVADASPAVAATVTAEPIAHAGEESATETPIAPVSPVPITEEQREILLGTQLGHEANCAFNESTSLVLKGGLNLAAFTAALNDLVKRHESLRLHIDLATEKAIISTDAVLPLLEEDLSALPASEQPAAIAELIRDEASTPFDLSQGPLFRTRLIKLNDTEHRFVLTAHHIIFDGWSTNVFYSELSELYNARLTGRAPALAPALRFSEYARRNATQNTAEAFWLSQFETIPSPLQLPTDRPRAALRTNRGTSKRFVIPSELTTNVRKAGAKQGSTLFATLLASTALLIHRLTEQDDIVLGIPMAGQSKAENGGTLIAHGVNFLPIRSHFAADQPFAQFVKKTRSTLLDAYDHQDYTYGTLLRRLKIPSDPSRLPLIEFQVNVEQVGTQLGFDGLTVDVFGNPKAFVNMDVFFNFVDRGGEIWLECDYNTDLFDETTIARWFGHLEAILGAFIADPSLPSADISLLTAAQQQQILIDWNHTATGYPRHTAIHRLFEQQVLKTPDAIAVVSDQHSFTYAELNEQANQVAHFLLRSGVKSGTRVAMSLPRSAEVIVSLLAVLKTGAAYVPIDPSYPAPRIRFLIEDSSAPVLLTNRATAAKLPELNVQVIQLDTDWPAIALEETQNLGHEGTADDLAYVMYTSGSTGNPKGVLVPQRAVTRLVLNNSFASFRADEVFLQLAPLSFDASTFEIWGALLNGAKLVVATGERVTPEDIGRVIAANGVTTLWLTAALFHLIVTEYIEILRPLRQLLAGGDSLSLTHVRRVLTELPHLRLINGYGPTENTTFTCCHPITLESVSQGNVPIGRPISNTHVYILDGRLNPVPVGVVGELYAAGDGLAQGYLNAPEQTAAKFLEHTLPGRVTVRLYRTGDLARYRPDGTIEFFGRADTQVKIRGYRIELGEIEYALEQSPKVKSAVVAVRTDWVSPNDLPGDKRLVAYVVPAASTAAGSPEAAELTQQLRQLLEEQLPEYMRPAAIMLLESFPRTLNGKVDRRALPAPVAEQMLRRRSIVAPRSPQEQTLADIWQKALGLEQVSVEDSIFEVGGDSLLIFRMTTMANQGGLAVTARDFFQYKTIAAICEHIPVAELQETGAEAGARKAGGIQAIPRAQRRQKLTSLQ</sequence>
<evidence type="ECO:0000256" key="9">
    <source>
        <dbReference type="ARBA" id="ARBA00029443"/>
    </source>
</evidence>
<dbReference type="InterPro" id="IPR009081">
    <property type="entry name" value="PP-bd_ACP"/>
</dbReference>
<dbReference type="CDD" id="cd19531">
    <property type="entry name" value="LCL_NRPS-like"/>
    <property type="match status" value="1"/>
</dbReference>
<dbReference type="PROSITE" id="PS50075">
    <property type="entry name" value="CARRIER"/>
    <property type="match status" value="3"/>
</dbReference>
<dbReference type="InterPro" id="IPR016039">
    <property type="entry name" value="Thiolase-like"/>
</dbReference>
<dbReference type="InterPro" id="IPR014030">
    <property type="entry name" value="Ketoacyl_synth_N"/>
</dbReference>
<dbReference type="InterPro" id="IPR023213">
    <property type="entry name" value="CAT-like_dom_sf"/>
</dbReference>
<feature type="region of interest" description="Disordered" evidence="10">
    <location>
        <begin position="1013"/>
        <end position="1037"/>
    </location>
</feature>
<dbReference type="SMART" id="SM00825">
    <property type="entry name" value="PKS_KS"/>
    <property type="match status" value="1"/>
</dbReference>
<dbReference type="GO" id="GO:0004312">
    <property type="term" value="F:fatty acid synthase activity"/>
    <property type="evidence" value="ECO:0007669"/>
    <property type="project" value="TreeGrafter"/>
</dbReference>
<dbReference type="GO" id="GO:0004315">
    <property type="term" value="F:3-oxoacyl-[acyl-carrier-protein] synthase activity"/>
    <property type="evidence" value="ECO:0007669"/>
    <property type="project" value="InterPro"/>
</dbReference>
<evidence type="ECO:0000256" key="8">
    <source>
        <dbReference type="ARBA" id="ARBA00023268"/>
    </source>
</evidence>
<keyword evidence="7" id="KW-0443">Lipid metabolism</keyword>
<dbReference type="Gene3D" id="3.40.366.10">
    <property type="entry name" value="Malonyl-Coenzyme A Acyl Carrier Protein, domain 2"/>
    <property type="match status" value="1"/>
</dbReference>
<dbReference type="Pfam" id="PF13193">
    <property type="entry name" value="AMP-binding_C"/>
    <property type="match status" value="1"/>
</dbReference>
<dbReference type="InterPro" id="IPR036736">
    <property type="entry name" value="ACP-like_sf"/>
</dbReference>
<accession>A0A4Q1SGW1</accession>
<dbReference type="InterPro" id="IPR049704">
    <property type="entry name" value="Aminotrans_3_PPA_site"/>
</dbReference>
<dbReference type="Gene3D" id="3.90.1150.10">
    <property type="entry name" value="Aspartate Aminotransferase, domain 1"/>
    <property type="match status" value="1"/>
</dbReference>
<reference evidence="13 14" key="1">
    <citation type="journal article" date="2016" name="Int. J. Syst. Evol. Microbiol.">
        <title>Acidipila dinghuensis sp. nov., an acidobacterium isolated from forest soil.</title>
        <authorList>
            <person name="Jiang Y.W."/>
            <person name="Wang J."/>
            <person name="Chen M.H."/>
            <person name="Lv Y.Y."/>
            <person name="Qiu L.H."/>
        </authorList>
    </citation>
    <scope>NUCLEOTIDE SEQUENCE [LARGE SCALE GENOMIC DNA]</scope>
    <source>
        <strain evidence="13 14">DHOF10</strain>
    </source>
</reference>
<dbReference type="CDD" id="cd12117">
    <property type="entry name" value="A_NRPS_Srf_like"/>
    <property type="match status" value="1"/>
</dbReference>
<dbReference type="Gene3D" id="1.10.1200.10">
    <property type="entry name" value="ACP-like"/>
    <property type="match status" value="3"/>
</dbReference>
<dbReference type="InterPro" id="IPR015422">
    <property type="entry name" value="PyrdxlP-dep_Trfase_small"/>
</dbReference>
<dbReference type="Pfam" id="PF00109">
    <property type="entry name" value="ketoacyl-synt"/>
    <property type="match status" value="1"/>
</dbReference>
<dbReference type="EMBL" id="SDMK01000001">
    <property type="protein sequence ID" value="RXS96754.1"/>
    <property type="molecule type" value="Genomic_DNA"/>
</dbReference>
<evidence type="ECO:0000256" key="1">
    <source>
        <dbReference type="ARBA" id="ARBA00001933"/>
    </source>
</evidence>
<dbReference type="CDD" id="cd00833">
    <property type="entry name" value="PKS"/>
    <property type="match status" value="1"/>
</dbReference>
<evidence type="ECO:0000256" key="5">
    <source>
        <dbReference type="ARBA" id="ARBA00022832"/>
    </source>
</evidence>
<dbReference type="InterPro" id="IPR015421">
    <property type="entry name" value="PyrdxlP-dep_Trfase_major"/>
</dbReference>
<evidence type="ECO:0000256" key="10">
    <source>
        <dbReference type="SAM" id="MobiDB-lite"/>
    </source>
</evidence>
<dbReference type="Gene3D" id="3.40.50.980">
    <property type="match status" value="2"/>
</dbReference>
<feature type="domain" description="Carrier" evidence="11">
    <location>
        <begin position="1055"/>
        <end position="1133"/>
    </location>
</feature>
<dbReference type="Proteomes" id="UP000290253">
    <property type="component" value="Unassembled WGS sequence"/>
</dbReference>
<dbReference type="InterPro" id="IPR015424">
    <property type="entry name" value="PyrdxlP-dep_Trfase"/>
</dbReference>
<dbReference type="FunFam" id="3.40.50.980:FF:000001">
    <property type="entry name" value="Non-ribosomal peptide synthetase"/>
    <property type="match status" value="1"/>
</dbReference>
<dbReference type="Gene3D" id="3.30.300.30">
    <property type="match status" value="1"/>
</dbReference>
<dbReference type="Pfam" id="PF00698">
    <property type="entry name" value="Acyl_transf_1"/>
    <property type="match status" value="1"/>
</dbReference>
<keyword evidence="4" id="KW-0808">Transferase</keyword>
<dbReference type="InterPro" id="IPR050091">
    <property type="entry name" value="PKS_NRPS_Biosynth_Enz"/>
</dbReference>
<dbReference type="SUPFAM" id="SSF56801">
    <property type="entry name" value="Acetyl-CoA synthetase-like"/>
    <property type="match status" value="1"/>
</dbReference>
<dbReference type="Pfam" id="PF22621">
    <property type="entry name" value="CurL-like_PKS_C"/>
    <property type="match status" value="1"/>
</dbReference>
<dbReference type="Gene3D" id="3.40.47.10">
    <property type="match status" value="1"/>
</dbReference>
<dbReference type="Gene3D" id="3.40.640.10">
    <property type="entry name" value="Type I PLP-dependent aspartate aminotransferase-like (Major domain)"/>
    <property type="match status" value="1"/>
</dbReference>
<dbReference type="CDD" id="cd00610">
    <property type="entry name" value="OAT_like"/>
    <property type="match status" value="1"/>
</dbReference>
<dbReference type="InterPro" id="IPR014031">
    <property type="entry name" value="Ketoacyl_synth_C"/>
</dbReference>
<dbReference type="InterPro" id="IPR045851">
    <property type="entry name" value="AMP-bd_C_sf"/>
</dbReference>
<dbReference type="InterPro" id="IPR010071">
    <property type="entry name" value="AA_adenyl_dom"/>
</dbReference>
<dbReference type="Gene3D" id="2.30.38.10">
    <property type="entry name" value="Luciferase, Domain 3"/>
    <property type="match status" value="1"/>
</dbReference>
<dbReference type="SUPFAM" id="SSF53901">
    <property type="entry name" value="Thiolase-like"/>
    <property type="match status" value="1"/>
</dbReference>
<evidence type="ECO:0000313" key="13">
    <source>
        <dbReference type="EMBL" id="RXS96754.1"/>
    </source>
</evidence>
<dbReference type="GO" id="GO:0031177">
    <property type="term" value="F:phosphopantetheine binding"/>
    <property type="evidence" value="ECO:0007669"/>
    <property type="project" value="InterPro"/>
</dbReference>
<evidence type="ECO:0000256" key="7">
    <source>
        <dbReference type="ARBA" id="ARBA00023098"/>
    </source>
</evidence>
<keyword evidence="5" id="KW-0276">Fatty acid metabolism</keyword>
<dbReference type="Gene3D" id="3.30.559.10">
    <property type="entry name" value="Chloramphenicol acetyltransferase-like domain"/>
    <property type="match status" value="1"/>
</dbReference>
<feature type="domain" description="Carrier" evidence="11">
    <location>
        <begin position="19"/>
        <end position="94"/>
    </location>
</feature>
<dbReference type="SUPFAM" id="SSF52151">
    <property type="entry name" value="FabD/lysophospholipase-like"/>
    <property type="match status" value="1"/>
</dbReference>
<dbReference type="SMART" id="SM00823">
    <property type="entry name" value="PKS_PP"/>
    <property type="match status" value="2"/>
</dbReference>
<dbReference type="GO" id="GO:0006633">
    <property type="term" value="P:fatty acid biosynthetic process"/>
    <property type="evidence" value="ECO:0007669"/>
    <property type="project" value="InterPro"/>
</dbReference>
<evidence type="ECO:0000256" key="3">
    <source>
        <dbReference type="ARBA" id="ARBA00022553"/>
    </source>
</evidence>
<organism evidence="13 14">
    <name type="scientific">Silvibacterium dinghuense</name>
    <dbReference type="NCBI Taxonomy" id="1560006"/>
    <lineage>
        <taxon>Bacteria</taxon>
        <taxon>Pseudomonadati</taxon>
        <taxon>Acidobacteriota</taxon>
        <taxon>Terriglobia</taxon>
        <taxon>Terriglobales</taxon>
        <taxon>Acidobacteriaceae</taxon>
        <taxon>Silvibacterium</taxon>
    </lineage>
</organism>
<dbReference type="InterPro" id="IPR001242">
    <property type="entry name" value="Condensation_dom"/>
</dbReference>
<keyword evidence="8" id="KW-0511">Multifunctional enzyme</keyword>
<dbReference type="GO" id="GO:0008483">
    <property type="term" value="F:transaminase activity"/>
    <property type="evidence" value="ECO:0007669"/>
    <property type="project" value="InterPro"/>
</dbReference>
<dbReference type="InterPro" id="IPR020806">
    <property type="entry name" value="PKS_PP-bd"/>
</dbReference>
<dbReference type="NCBIfam" id="TIGR01733">
    <property type="entry name" value="AA-adenyl-dom"/>
    <property type="match status" value="1"/>
</dbReference>
<dbReference type="PROSITE" id="PS00455">
    <property type="entry name" value="AMP_BINDING"/>
    <property type="match status" value="1"/>
</dbReference>
<dbReference type="InterPro" id="IPR000873">
    <property type="entry name" value="AMP-dep_synth/lig_dom"/>
</dbReference>
<dbReference type="RefSeq" id="WP_129206527.1">
    <property type="nucleotide sequence ID" value="NZ_BMGU01000001.1"/>
</dbReference>
<evidence type="ECO:0000256" key="4">
    <source>
        <dbReference type="ARBA" id="ARBA00022679"/>
    </source>
</evidence>
<dbReference type="InterPro" id="IPR020845">
    <property type="entry name" value="AMP-binding_CS"/>
</dbReference>
<dbReference type="Pfam" id="PF00202">
    <property type="entry name" value="Aminotran_3"/>
    <property type="match status" value="1"/>
</dbReference>
<gene>
    <name evidence="13" type="ORF">ESZ00_02045</name>
</gene>
<dbReference type="SUPFAM" id="SSF55048">
    <property type="entry name" value="Probable ACP-binding domain of malonyl-CoA ACP transacylase"/>
    <property type="match status" value="1"/>
</dbReference>
<comment type="similarity">
    <text evidence="9">In the C-terminal section; belongs to the NRP synthetase family.</text>
</comment>
<dbReference type="GO" id="GO:0030170">
    <property type="term" value="F:pyridoxal phosphate binding"/>
    <property type="evidence" value="ECO:0007669"/>
    <property type="project" value="InterPro"/>
</dbReference>
<dbReference type="Pfam" id="PF00668">
    <property type="entry name" value="Condensation"/>
    <property type="match status" value="1"/>
</dbReference>
<keyword evidence="6" id="KW-0663">Pyridoxal phosphate</keyword>
<dbReference type="FunFam" id="3.40.50.12780:FF:000012">
    <property type="entry name" value="Non-ribosomal peptide synthetase"/>
    <property type="match status" value="1"/>
</dbReference>
<dbReference type="Gene3D" id="3.30.70.250">
    <property type="entry name" value="Malonyl-CoA ACP transacylase, ACP-binding"/>
    <property type="match status" value="1"/>
</dbReference>
<evidence type="ECO:0000256" key="6">
    <source>
        <dbReference type="ARBA" id="ARBA00022898"/>
    </source>
</evidence>
<name>A0A4Q1SGW1_9BACT</name>
<evidence type="ECO:0000256" key="2">
    <source>
        <dbReference type="ARBA" id="ARBA00022450"/>
    </source>
</evidence>
<dbReference type="SUPFAM" id="SSF52777">
    <property type="entry name" value="CoA-dependent acyltransferases"/>
    <property type="match status" value="2"/>
</dbReference>
<dbReference type="InterPro" id="IPR014043">
    <property type="entry name" value="Acyl_transferase_dom"/>
</dbReference>
<dbReference type="InterPro" id="IPR016036">
    <property type="entry name" value="Malonyl_transacylase_ACP-bd"/>
</dbReference>
<dbReference type="FunFam" id="3.40.47.10:FF:000042">
    <property type="entry name" value="Polyketide synthase Pks13"/>
    <property type="match status" value="1"/>
</dbReference>
<feature type="domain" description="Ketosynthase family 3 (KS3)" evidence="12">
    <location>
        <begin position="121"/>
        <end position="552"/>
    </location>
</feature>
<feature type="compositionally biased region" description="Low complexity" evidence="10">
    <location>
        <begin position="1013"/>
        <end position="1035"/>
    </location>
</feature>
<keyword evidence="2" id="KW-0596">Phosphopantetheine</keyword>
<dbReference type="PANTHER" id="PTHR43775:SF51">
    <property type="entry name" value="INACTIVE PHENOLPHTHIOCEROL SYNTHESIS POLYKETIDE SYNTHASE TYPE I PKS1-RELATED"/>
    <property type="match status" value="1"/>
</dbReference>